<sequence length="623" mass="71314">MASPTHSAESSSTPSDASSQSRDCELELNYESSDFDVEGSSVDGGIRPYQFEPEFNDDSHSDSAEENDVGDALGDRLNTTECTIPQHASLALENRNAHLPRITVDAVKKLQATLRYKTDARIDDTIRKLDRQLRTQNFKMAEEKRIVSEIDALKRSKKVLREFLEKQSEIDIIRETRTELKANRDFYFKSVFTIRSQEESIKKELNRMKREEDETWAKYKESGQLRETLKKEIDKLFEKKREIISTYKQQQNEYFEWSKTEKHKSYLKREEERRFVQETKQKEIDEYKATRLPYEDDKLLISTLLNYLHRNVNLEDSNANVSAADSSDESSQRSVTSIGDEVKETDGDFHILRKKSADDMTEMYSGFSGKRKKSSNKKKRNSWLNKPLKHSPEIFTQFSQLGLTAPATVGEMSAIIEALTKKKEQFDDLSTQPRPKRVLSMVEEEKLKSAFPVESGQFDDAIEPDEMADFPELVPGNAPQMETSQVKWGRNYDNNCNSLSDEPSEVTLVEAVLDNLVGQINSLDIDDTNVNNVADVSQDNSNLQGSRNTKAPQDDNSSSRNSSQHNVHEINNMDGIKDSYDSIVNFSNLDNDVRDVVSVISKERCTDFQDNLHPCDFVVQDSI</sequence>
<evidence type="ECO:0000313" key="3">
    <source>
        <dbReference type="Proteomes" id="UP000694865"/>
    </source>
</evidence>
<proteinExistence type="predicted"/>
<evidence type="ECO:0000256" key="2">
    <source>
        <dbReference type="SAM" id="MobiDB-lite"/>
    </source>
</evidence>
<organism evidence="3 4">
    <name type="scientific">Saccoglossus kowalevskii</name>
    <name type="common">Acorn worm</name>
    <dbReference type="NCBI Taxonomy" id="10224"/>
    <lineage>
        <taxon>Eukaryota</taxon>
        <taxon>Metazoa</taxon>
        <taxon>Hemichordata</taxon>
        <taxon>Enteropneusta</taxon>
        <taxon>Harrimaniidae</taxon>
        <taxon>Saccoglossus</taxon>
    </lineage>
</organism>
<evidence type="ECO:0000256" key="1">
    <source>
        <dbReference type="SAM" id="Coils"/>
    </source>
</evidence>
<dbReference type="Proteomes" id="UP000694865">
    <property type="component" value="Unplaced"/>
</dbReference>
<name>A0ABM0GSG6_SACKO</name>
<feature type="region of interest" description="Disordered" evidence="2">
    <location>
        <begin position="535"/>
        <end position="566"/>
    </location>
</feature>
<keyword evidence="1" id="KW-0175">Coiled coil</keyword>
<feature type="compositionally biased region" description="Low complexity" evidence="2">
    <location>
        <begin position="554"/>
        <end position="564"/>
    </location>
</feature>
<keyword evidence="3" id="KW-1185">Reference proteome</keyword>
<feature type="region of interest" description="Disordered" evidence="2">
    <location>
        <begin position="1"/>
        <end position="75"/>
    </location>
</feature>
<evidence type="ECO:0000313" key="4">
    <source>
        <dbReference type="RefSeq" id="XP_002736388.1"/>
    </source>
</evidence>
<feature type="compositionally biased region" description="Basic residues" evidence="2">
    <location>
        <begin position="369"/>
        <end position="381"/>
    </location>
</feature>
<dbReference type="PANTHER" id="PTHR31027:SF2">
    <property type="entry name" value="LEBERCILIN DOMAIN-CONTAINING PROTEIN"/>
    <property type="match status" value="1"/>
</dbReference>
<feature type="compositionally biased region" description="Low complexity" evidence="2">
    <location>
        <begin position="1"/>
        <end position="21"/>
    </location>
</feature>
<feature type="coiled-coil region" evidence="1">
    <location>
        <begin position="194"/>
        <end position="253"/>
    </location>
</feature>
<accession>A0ABM0GSG6</accession>
<protein>
    <submittedName>
        <fullName evidence="4">Nuclear segregation protein BFR1-like</fullName>
    </submittedName>
</protein>
<dbReference type="RefSeq" id="XP_002736388.1">
    <property type="nucleotide sequence ID" value="XM_002736342.1"/>
</dbReference>
<gene>
    <name evidence="4" type="primary">LOC100376219</name>
</gene>
<dbReference type="PANTHER" id="PTHR31027">
    <property type="entry name" value="NUCLEAR SEGREGATION PROTEIN BFR1"/>
    <property type="match status" value="1"/>
</dbReference>
<dbReference type="GeneID" id="100376219"/>
<feature type="region of interest" description="Disordered" evidence="2">
    <location>
        <begin position="364"/>
        <end position="385"/>
    </location>
</feature>
<feature type="compositionally biased region" description="Polar residues" evidence="2">
    <location>
        <begin position="535"/>
        <end position="551"/>
    </location>
</feature>
<feature type="region of interest" description="Disordered" evidence="2">
    <location>
        <begin position="319"/>
        <end position="340"/>
    </location>
</feature>
<dbReference type="InterPro" id="IPR039604">
    <property type="entry name" value="Bfr1"/>
</dbReference>
<reference evidence="4" key="1">
    <citation type="submission" date="2025-08" db="UniProtKB">
        <authorList>
            <consortium name="RefSeq"/>
        </authorList>
    </citation>
    <scope>IDENTIFICATION</scope>
    <source>
        <tissue evidence="4">Testes</tissue>
    </source>
</reference>